<reference evidence="1 2" key="1">
    <citation type="journal article" date="2011" name="Genome Res.">
        <title>Comparative genomics of citric-acid-producing Aspergillus niger ATCC 1015 versus enzyme-producing CBS 513.88.</title>
        <authorList>
            <person name="Andersen M.R."/>
            <person name="Salazar M.P."/>
            <person name="Schaap P.J."/>
            <person name="van de Vondervoort P.J."/>
            <person name="Culley D."/>
            <person name="Thykaer J."/>
            <person name="Frisvad J.C."/>
            <person name="Nielsen K.F."/>
            <person name="Albang R."/>
            <person name="Albermann K."/>
            <person name="Berka R.M."/>
            <person name="Braus G.H."/>
            <person name="Braus-Stromeyer S.A."/>
            <person name="Corrochano L.M."/>
            <person name="Dai Z."/>
            <person name="van Dijck P.W."/>
            <person name="Hofmann G."/>
            <person name="Lasure L.L."/>
            <person name="Magnuson J.K."/>
            <person name="Menke H."/>
            <person name="Meijer M."/>
            <person name="Meijer S.L."/>
            <person name="Nielsen J.B."/>
            <person name="Nielsen M.L."/>
            <person name="van Ooyen A.J."/>
            <person name="Pel H.J."/>
            <person name="Poulsen L."/>
            <person name="Samson R.A."/>
            <person name="Stam H."/>
            <person name="Tsang A."/>
            <person name="van den Brink J.M."/>
            <person name="Atkins A."/>
            <person name="Aerts A."/>
            <person name="Shapiro H."/>
            <person name="Pangilinan J."/>
            <person name="Salamov A."/>
            <person name="Lou Y."/>
            <person name="Lindquist E."/>
            <person name="Lucas S."/>
            <person name="Grimwood J."/>
            <person name="Grigoriev I.V."/>
            <person name="Kubicek C.P."/>
            <person name="Martinez D."/>
            <person name="van Peij N.N."/>
            <person name="Roubos J.A."/>
            <person name="Nielsen J."/>
            <person name="Baker S.E."/>
        </authorList>
    </citation>
    <scope>NUCLEOTIDE SEQUENCE [LARGE SCALE GENOMIC DNA]</scope>
    <source>
        <strain evidence="2">ATCC 1015 / CBS 113.46 / FGSC A1144 / LSHB Ac4 / NCTC 3858a / NRRL 328 / USDA 3528.7</strain>
    </source>
</reference>
<dbReference type="AlphaFoldDB" id="G3Y5K5"/>
<name>G3Y5K5_ASPNA</name>
<gene>
    <name evidence="1" type="ORF">ASPNIDRAFT_41205</name>
</gene>
<dbReference type="VEuPathDB" id="FungiDB:ASPNIDRAFT2_41205"/>
<dbReference type="STRING" id="380704.G3Y5K5"/>
<sequence>MPISAHLCPSLPISAHLCPSLPISAHLCPSLPISAHLCPSLPISAHLCPSLPISAHLCPSLPISAHLCPSLPISARLCPSLPIYGLLSLLFIFSQGLLRLASLPMRRSSETAIRIISSSPGTDHASCNTLNAFLGVERGPNDLVVTCLRGGSIDRLLWSNFKDIGQLATAAVVHAGWDIRGLDDIANSIREGRFDELELKKARKNAKEKLAWINRLSSGPPSQFD</sequence>
<dbReference type="EMBL" id="ACJE01000013">
    <property type="protein sequence ID" value="EHA21870.1"/>
    <property type="molecule type" value="Genomic_DNA"/>
</dbReference>
<accession>G3Y5K5</accession>
<organism evidence="1 2">
    <name type="scientific">Aspergillus niger (strain ATCC 1015 / CBS 113.46 / FGSC A1144 / LSHB Ac4 / NCTC 3858a / NRRL 328 / USDA 3528.7)</name>
    <dbReference type="NCBI Taxonomy" id="380704"/>
    <lineage>
        <taxon>Eukaryota</taxon>
        <taxon>Fungi</taxon>
        <taxon>Dikarya</taxon>
        <taxon>Ascomycota</taxon>
        <taxon>Pezizomycotina</taxon>
        <taxon>Eurotiomycetes</taxon>
        <taxon>Eurotiomycetidae</taxon>
        <taxon>Eurotiales</taxon>
        <taxon>Aspergillaceae</taxon>
        <taxon>Aspergillus</taxon>
        <taxon>Aspergillus subgen. Circumdati</taxon>
    </lineage>
</organism>
<dbReference type="Proteomes" id="UP000009038">
    <property type="component" value="Unassembled WGS sequence"/>
</dbReference>
<dbReference type="OrthoDB" id="4471151at2759"/>
<evidence type="ECO:0000313" key="2">
    <source>
        <dbReference type="Proteomes" id="UP000009038"/>
    </source>
</evidence>
<comment type="caution">
    <text evidence="1">The sequence shown here is derived from an EMBL/GenBank/DDBJ whole genome shotgun (WGS) entry which is preliminary data.</text>
</comment>
<evidence type="ECO:0000313" key="1">
    <source>
        <dbReference type="EMBL" id="EHA21870.1"/>
    </source>
</evidence>
<proteinExistence type="predicted"/>
<protein>
    <submittedName>
        <fullName evidence="1">Uncharacterized protein</fullName>
    </submittedName>
</protein>
<dbReference type="HOGENOM" id="CLU_1229692_0_0_1"/>